<gene>
    <name evidence="2" type="ORF">EVAR_60067_1</name>
</gene>
<evidence type="ECO:0000313" key="2">
    <source>
        <dbReference type="EMBL" id="GBP88055.1"/>
    </source>
</evidence>
<reference evidence="2 3" key="1">
    <citation type="journal article" date="2019" name="Commun. Biol.">
        <title>The bagworm genome reveals a unique fibroin gene that provides high tensile strength.</title>
        <authorList>
            <person name="Kono N."/>
            <person name="Nakamura H."/>
            <person name="Ohtoshi R."/>
            <person name="Tomita M."/>
            <person name="Numata K."/>
            <person name="Arakawa K."/>
        </authorList>
    </citation>
    <scope>NUCLEOTIDE SEQUENCE [LARGE SCALE GENOMIC DNA]</scope>
</reference>
<keyword evidence="3" id="KW-1185">Reference proteome</keyword>
<feature type="region of interest" description="Disordered" evidence="1">
    <location>
        <begin position="125"/>
        <end position="168"/>
    </location>
</feature>
<comment type="caution">
    <text evidence="2">The sequence shown here is derived from an EMBL/GenBank/DDBJ whole genome shotgun (WGS) entry which is preliminary data.</text>
</comment>
<evidence type="ECO:0000256" key="1">
    <source>
        <dbReference type="SAM" id="MobiDB-lite"/>
    </source>
</evidence>
<evidence type="ECO:0000313" key="3">
    <source>
        <dbReference type="Proteomes" id="UP000299102"/>
    </source>
</evidence>
<proteinExistence type="predicted"/>
<sequence>MSRPVDVAPAPDTASCRYRSAASLKMETLENLIAELGISCGDFHLSCDSEQLEGYKCLIRIESTVSMAVPEDVEMARLHGRFARGSPRKYVDHIGSVSAKRIWKGTAGVLLSFDCIESDPCVRSTAGSRDRAAGPGVRDALHDLRPKPWCGSPRGYAAGGGLPDKAAQ</sequence>
<dbReference type="Proteomes" id="UP000299102">
    <property type="component" value="Unassembled WGS sequence"/>
</dbReference>
<protein>
    <submittedName>
        <fullName evidence="2">Uncharacterized protein</fullName>
    </submittedName>
</protein>
<organism evidence="2 3">
    <name type="scientific">Eumeta variegata</name>
    <name type="common">Bagworm moth</name>
    <name type="synonym">Eumeta japonica</name>
    <dbReference type="NCBI Taxonomy" id="151549"/>
    <lineage>
        <taxon>Eukaryota</taxon>
        <taxon>Metazoa</taxon>
        <taxon>Ecdysozoa</taxon>
        <taxon>Arthropoda</taxon>
        <taxon>Hexapoda</taxon>
        <taxon>Insecta</taxon>
        <taxon>Pterygota</taxon>
        <taxon>Neoptera</taxon>
        <taxon>Endopterygota</taxon>
        <taxon>Lepidoptera</taxon>
        <taxon>Glossata</taxon>
        <taxon>Ditrysia</taxon>
        <taxon>Tineoidea</taxon>
        <taxon>Psychidae</taxon>
        <taxon>Oiketicinae</taxon>
        <taxon>Eumeta</taxon>
    </lineage>
</organism>
<dbReference type="AlphaFoldDB" id="A0A4C1ZND2"/>
<name>A0A4C1ZND2_EUMVA</name>
<accession>A0A4C1ZND2</accession>
<dbReference type="EMBL" id="BGZK01001902">
    <property type="protein sequence ID" value="GBP88055.1"/>
    <property type="molecule type" value="Genomic_DNA"/>
</dbReference>